<dbReference type="Pfam" id="PF00011">
    <property type="entry name" value="HSP20"/>
    <property type="match status" value="1"/>
</dbReference>
<evidence type="ECO:0000256" key="2">
    <source>
        <dbReference type="RuleBase" id="RU003616"/>
    </source>
</evidence>
<dbReference type="Proteomes" id="UP000283433">
    <property type="component" value="Unassembled WGS sequence"/>
</dbReference>
<proteinExistence type="inferred from homology"/>
<dbReference type="Gene3D" id="2.60.40.790">
    <property type="match status" value="1"/>
</dbReference>
<accession>A0A419S450</accession>
<dbReference type="InterPro" id="IPR031107">
    <property type="entry name" value="Small_HSP"/>
</dbReference>
<dbReference type="InterPro" id="IPR002068">
    <property type="entry name" value="A-crystallin/Hsp20_dom"/>
</dbReference>
<gene>
    <name evidence="4" type="ORF">BCY91_07895</name>
</gene>
<dbReference type="RefSeq" id="WP_120182395.1">
    <property type="nucleotide sequence ID" value="NZ_CBINCU010000034.1"/>
</dbReference>
<evidence type="ECO:0000256" key="1">
    <source>
        <dbReference type="PROSITE-ProRule" id="PRU00285"/>
    </source>
</evidence>
<evidence type="ECO:0000313" key="5">
    <source>
        <dbReference type="Proteomes" id="UP000283433"/>
    </source>
</evidence>
<dbReference type="PROSITE" id="PS01031">
    <property type="entry name" value="SHSP"/>
    <property type="match status" value="1"/>
</dbReference>
<feature type="domain" description="SHSP" evidence="3">
    <location>
        <begin position="33"/>
        <end position="145"/>
    </location>
</feature>
<dbReference type="InterPro" id="IPR008978">
    <property type="entry name" value="HSP20-like_chaperone"/>
</dbReference>
<comment type="similarity">
    <text evidence="1 2">Belongs to the small heat shock protein (HSP20) family.</text>
</comment>
<sequence length="145" mass="16534">MALVKFNDPKKTNGYATFNELFDSFFNDGYLAHKPVHQVPAVNVSETEHAYHLDLAAPGLKKEDFKISLEKDLLTISADVKQESTEETAKYNKREFSYHAFSRSFNLPDLVDHAKIEASYQDGVLKVSIPKKEEAKILTREIEIK</sequence>
<evidence type="ECO:0000259" key="3">
    <source>
        <dbReference type="PROSITE" id="PS01031"/>
    </source>
</evidence>
<dbReference type="OrthoDB" id="9814487at2"/>
<keyword evidence="5" id="KW-1185">Reference proteome</keyword>
<reference evidence="4 5" key="1">
    <citation type="submission" date="2016-07" db="EMBL/GenBank/DDBJ databases">
        <title>Genome of Pelobium manganitolerans.</title>
        <authorList>
            <person name="Wu S."/>
            <person name="Wang G."/>
        </authorList>
    </citation>
    <scope>NUCLEOTIDE SEQUENCE [LARGE SCALE GENOMIC DNA]</scope>
    <source>
        <strain evidence="4 5">YS-25</strain>
    </source>
</reference>
<organism evidence="4 5">
    <name type="scientific">Pelobium manganitolerans</name>
    <dbReference type="NCBI Taxonomy" id="1842495"/>
    <lineage>
        <taxon>Bacteria</taxon>
        <taxon>Pseudomonadati</taxon>
        <taxon>Bacteroidota</taxon>
        <taxon>Sphingobacteriia</taxon>
        <taxon>Sphingobacteriales</taxon>
        <taxon>Sphingobacteriaceae</taxon>
        <taxon>Pelobium</taxon>
    </lineage>
</organism>
<dbReference type="AlphaFoldDB" id="A0A419S450"/>
<dbReference type="SUPFAM" id="SSF49764">
    <property type="entry name" value="HSP20-like chaperones"/>
    <property type="match status" value="1"/>
</dbReference>
<dbReference type="EMBL" id="MBTA01000026">
    <property type="protein sequence ID" value="RKD14392.1"/>
    <property type="molecule type" value="Genomic_DNA"/>
</dbReference>
<dbReference type="CDD" id="cd06464">
    <property type="entry name" value="ACD_sHsps-like"/>
    <property type="match status" value="1"/>
</dbReference>
<evidence type="ECO:0000313" key="4">
    <source>
        <dbReference type="EMBL" id="RKD14392.1"/>
    </source>
</evidence>
<protein>
    <submittedName>
        <fullName evidence="4">Heat-shock protein</fullName>
    </submittedName>
</protein>
<dbReference type="PANTHER" id="PTHR11527">
    <property type="entry name" value="HEAT-SHOCK PROTEIN 20 FAMILY MEMBER"/>
    <property type="match status" value="1"/>
</dbReference>
<comment type="caution">
    <text evidence="4">The sequence shown here is derived from an EMBL/GenBank/DDBJ whole genome shotgun (WGS) entry which is preliminary data.</text>
</comment>
<name>A0A419S450_9SPHI</name>